<dbReference type="EMBL" id="KZ670702">
    <property type="protein sequence ID" value="PPR82754.1"/>
    <property type="molecule type" value="Genomic_DNA"/>
</dbReference>
<proteinExistence type="predicted"/>
<dbReference type="AlphaFoldDB" id="A0A2P5VVA3"/>
<sequence length="185" mass="21122">MGETGKNKKDFKMKFSNDMKPDAASSAWKKIEDVEVTEFMRTIRGDTKFEQAGRFDQKTDIIRETIVDVQNLLIEMGILINKMRGDFRFTEAPLSQKAEIIHDTDMMTQFNEEQPMQSIPIALISPFSHHVDANVEIHESEVKTSERVIPQAHLNPESSNNIGYYFSGHSAELIFPLLSIICNDI</sequence>
<accession>A0A2P5VVA3</accession>
<evidence type="ECO:0000313" key="1">
    <source>
        <dbReference type="EMBL" id="PPR82754.1"/>
    </source>
</evidence>
<reference evidence="1 2" key="1">
    <citation type="submission" date="2015-01" db="EMBL/GenBank/DDBJ databases">
        <title>Genome of allotetraploid Gossypium barbadense reveals genomic plasticity and fiber elongation in cotton evolution.</title>
        <authorList>
            <person name="Chen X."/>
            <person name="Liu X."/>
            <person name="Zhao B."/>
            <person name="Zheng H."/>
            <person name="Hu Y."/>
            <person name="Lu G."/>
            <person name="Yang C."/>
            <person name="Chen J."/>
            <person name="Shan C."/>
            <person name="Zhang L."/>
            <person name="Zhou Y."/>
            <person name="Wang L."/>
            <person name="Guo W."/>
            <person name="Bai Y."/>
            <person name="Ruan J."/>
            <person name="Shangguan X."/>
            <person name="Mao Y."/>
            <person name="Jiang J."/>
            <person name="Zhu Y."/>
            <person name="Lei J."/>
            <person name="Kang H."/>
            <person name="Chen S."/>
            <person name="He X."/>
            <person name="Wang R."/>
            <person name="Wang Y."/>
            <person name="Chen J."/>
            <person name="Wang L."/>
            <person name="Yu S."/>
            <person name="Wang B."/>
            <person name="Wei J."/>
            <person name="Song S."/>
            <person name="Lu X."/>
            <person name="Gao Z."/>
            <person name="Gu W."/>
            <person name="Deng X."/>
            <person name="Ma D."/>
            <person name="Wang S."/>
            <person name="Liang W."/>
            <person name="Fang L."/>
            <person name="Cai C."/>
            <person name="Zhu X."/>
            <person name="Zhou B."/>
            <person name="Zhang Y."/>
            <person name="Chen Z."/>
            <person name="Xu S."/>
            <person name="Zhu R."/>
            <person name="Wang S."/>
            <person name="Zhang T."/>
            <person name="Zhao G."/>
        </authorList>
    </citation>
    <scope>NUCLEOTIDE SEQUENCE [LARGE SCALE GENOMIC DNA]</scope>
    <source>
        <strain evidence="2">cv. Xinhai21</strain>
        <tissue evidence="1">Leaf</tissue>
    </source>
</reference>
<protein>
    <submittedName>
        <fullName evidence="1">Uncharacterized protein</fullName>
    </submittedName>
</protein>
<gene>
    <name evidence="1" type="ORF">GOBAR_AA37956</name>
</gene>
<organism evidence="1 2">
    <name type="scientific">Gossypium barbadense</name>
    <name type="common">Sea Island cotton</name>
    <name type="synonym">Hibiscus barbadensis</name>
    <dbReference type="NCBI Taxonomy" id="3634"/>
    <lineage>
        <taxon>Eukaryota</taxon>
        <taxon>Viridiplantae</taxon>
        <taxon>Streptophyta</taxon>
        <taxon>Embryophyta</taxon>
        <taxon>Tracheophyta</taxon>
        <taxon>Spermatophyta</taxon>
        <taxon>Magnoliopsida</taxon>
        <taxon>eudicotyledons</taxon>
        <taxon>Gunneridae</taxon>
        <taxon>Pentapetalae</taxon>
        <taxon>rosids</taxon>
        <taxon>malvids</taxon>
        <taxon>Malvales</taxon>
        <taxon>Malvaceae</taxon>
        <taxon>Malvoideae</taxon>
        <taxon>Gossypium</taxon>
    </lineage>
</organism>
<dbReference type="OrthoDB" id="10321998at2759"/>
<name>A0A2P5VVA3_GOSBA</name>
<evidence type="ECO:0000313" key="2">
    <source>
        <dbReference type="Proteomes" id="UP000239757"/>
    </source>
</evidence>
<dbReference type="Proteomes" id="UP000239757">
    <property type="component" value="Unassembled WGS sequence"/>
</dbReference>